<organism evidence="2 3">
    <name type="scientific">Yersinia intermedia</name>
    <dbReference type="NCBI Taxonomy" id="631"/>
    <lineage>
        <taxon>Bacteria</taxon>
        <taxon>Pseudomonadati</taxon>
        <taxon>Pseudomonadota</taxon>
        <taxon>Gammaproteobacteria</taxon>
        <taxon>Enterobacterales</taxon>
        <taxon>Yersiniaceae</taxon>
        <taxon>Yersinia</taxon>
    </lineage>
</organism>
<dbReference type="Gene3D" id="3.40.50.1820">
    <property type="entry name" value="alpha/beta hydrolase"/>
    <property type="match status" value="1"/>
</dbReference>
<dbReference type="Pfam" id="PF12146">
    <property type="entry name" value="Hydrolase_4"/>
    <property type="match status" value="1"/>
</dbReference>
<dbReference type="GO" id="GO:0016787">
    <property type="term" value="F:hydrolase activity"/>
    <property type="evidence" value="ECO:0007669"/>
    <property type="project" value="UniProtKB-KW"/>
</dbReference>
<dbReference type="PANTHER" id="PTHR43265:SF1">
    <property type="entry name" value="ESTERASE ESTD"/>
    <property type="match status" value="1"/>
</dbReference>
<dbReference type="EMBL" id="CP046294">
    <property type="protein sequence ID" value="QGR70626.1"/>
    <property type="molecule type" value="Genomic_DNA"/>
</dbReference>
<accession>A0ABX6F822</accession>
<gene>
    <name evidence="2" type="ORF">FOC37_09715</name>
</gene>
<evidence type="ECO:0000313" key="2">
    <source>
        <dbReference type="EMBL" id="QGR70626.1"/>
    </source>
</evidence>
<name>A0ABX6F822_YERIN</name>
<keyword evidence="3" id="KW-1185">Reference proteome</keyword>
<dbReference type="InterPro" id="IPR029058">
    <property type="entry name" value="AB_hydrolase_fold"/>
</dbReference>
<dbReference type="SUPFAM" id="SSF53474">
    <property type="entry name" value="alpha/beta-Hydrolases"/>
    <property type="match status" value="1"/>
</dbReference>
<feature type="domain" description="Serine aminopeptidase S33" evidence="1">
    <location>
        <begin position="61"/>
        <end position="289"/>
    </location>
</feature>
<dbReference type="Proteomes" id="UP000424966">
    <property type="component" value="Chromosome"/>
</dbReference>
<evidence type="ECO:0000313" key="3">
    <source>
        <dbReference type="Proteomes" id="UP000424966"/>
    </source>
</evidence>
<sequence>MMKYLTSFFAIAILFAVFFFIRLSDFDLSGYGQQRIISFQHHQDVLQGTLILPPDKKYPPVVLIVHGDGAQDRWSGDGYIPLVKFLVAQGIAVFSWDKPGIGTSSGNWLAQTMPDRAEEAALALQKLKEQPELKRSRVGYLGFSQAGWVVPHASQLAAPEFVVLAGAAINWRNQGIYFTEQRLKSEGRTAVDIQNAKKLEAETFDRLFTEETASRPCLSRCTRQDFERRNSRADATTYISEMHTPTLIIMGDADRNVDPNETIAFWTRALPVDTPRCIRLVPNATHGLLRSKWFDYQLPSQFPLWKQGVFLLSGQYAYSPGALNVISLWILNQECDY</sequence>
<evidence type="ECO:0000259" key="1">
    <source>
        <dbReference type="Pfam" id="PF12146"/>
    </source>
</evidence>
<proteinExistence type="predicted"/>
<keyword evidence="2" id="KW-0378">Hydrolase</keyword>
<protein>
    <submittedName>
        <fullName evidence="2">Alpha/beta fold hydrolase</fullName>
    </submittedName>
</protein>
<dbReference type="InterPro" id="IPR053145">
    <property type="entry name" value="AB_hydrolase_Est10"/>
</dbReference>
<reference evidence="2 3" key="1">
    <citation type="submission" date="2019-11" db="EMBL/GenBank/DDBJ databases">
        <title>FDA dAtabase for Regulatory Grade micrObial Sequences (FDA-ARGOS): Supporting development and validation of Infectious Disease Dx tests.</title>
        <authorList>
            <person name="Patel R."/>
            <person name="Rucinski S."/>
            <person name="Tallon L."/>
            <person name="Sadzewicz L."/>
            <person name="Vavikolanu K."/>
            <person name="Mehta A."/>
            <person name="Aluvathingal J."/>
            <person name="Nadendla S."/>
            <person name="Nandy P."/>
            <person name="Geyer C."/>
            <person name="Yan Y."/>
            <person name="Sichtig H."/>
        </authorList>
    </citation>
    <scope>NUCLEOTIDE SEQUENCE [LARGE SCALE GENOMIC DNA]</scope>
    <source>
        <strain evidence="2 3">FDAARGOS_729</strain>
    </source>
</reference>
<dbReference type="PANTHER" id="PTHR43265">
    <property type="entry name" value="ESTERASE ESTD"/>
    <property type="match status" value="1"/>
</dbReference>
<dbReference type="InterPro" id="IPR022742">
    <property type="entry name" value="Hydrolase_4"/>
</dbReference>